<dbReference type="EMBL" id="CP036401">
    <property type="protein sequence ID" value="QBI02046.1"/>
    <property type="molecule type" value="Genomic_DNA"/>
</dbReference>
<feature type="transmembrane region" description="Helical" evidence="5">
    <location>
        <begin position="302"/>
        <end position="321"/>
    </location>
</feature>
<keyword evidence="8" id="KW-1185">Reference proteome</keyword>
<dbReference type="InterPro" id="IPR036259">
    <property type="entry name" value="MFS_trans_sf"/>
</dbReference>
<dbReference type="InterPro" id="IPR011701">
    <property type="entry name" value="MFS"/>
</dbReference>
<comment type="subcellular location">
    <subcellularLocation>
        <location evidence="1">Membrane</location>
        <topology evidence="1">Multi-pass membrane protein</topology>
    </subcellularLocation>
</comment>
<feature type="transmembrane region" description="Helical" evidence="5">
    <location>
        <begin position="358"/>
        <end position="380"/>
    </location>
</feature>
<protein>
    <submittedName>
        <fullName evidence="7">MFS transporter</fullName>
    </submittedName>
</protein>
<dbReference type="Pfam" id="PF07690">
    <property type="entry name" value="MFS_1"/>
    <property type="match status" value="1"/>
</dbReference>
<evidence type="ECO:0000256" key="4">
    <source>
        <dbReference type="ARBA" id="ARBA00023136"/>
    </source>
</evidence>
<dbReference type="PANTHER" id="PTHR11662">
    <property type="entry name" value="SOLUTE CARRIER FAMILY 17"/>
    <property type="match status" value="1"/>
</dbReference>
<feature type="domain" description="Major facilitator superfamily (MFS) profile" evidence="6">
    <location>
        <begin position="13"/>
        <end position="415"/>
    </location>
</feature>
<keyword evidence="4 5" id="KW-0472">Membrane</keyword>
<feature type="transmembrane region" description="Helical" evidence="5">
    <location>
        <begin position="392"/>
        <end position="411"/>
    </location>
</feature>
<feature type="transmembrane region" description="Helical" evidence="5">
    <location>
        <begin position="139"/>
        <end position="160"/>
    </location>
</feature>
<evidence type="ECO:0000259" key="6">
    <source>
        <dbReference type="PROSITE" id="PS50850"/>
    </source>
</evidence>
<dbReference type="RefSeq" id="WP_131146162.1">
    <property type="nucleotide sequence ID" value="NZ_BMWV01000019.1"/>
</dbReference>
<evidence type="ECO:0000313" key="7">
    <source>
        <dbReference type="EMBL" id="QBI02046.1"/>
    </source>
</evidence>
<dbReference type="PROSITE" id="PS50850">
    <property type="entry name" value="MFS"/>
    <property type="match status" value="1"/>
</dbReference>
<feature type="transmembrane region" description="Helical" evidence="5">
    <location>
        <begin position="12"/>
        <end position="39"/>
    </location>
</feature>
<feature type="transmembrane region" description="Helical" evidence="5">
    <location>
        <begin position="166"/>
        <end position="186"/>
    </location>
</feature>
<dbReference type="Gene3D" id="1.20.1250.20">
    <property type="entry name" value="MFS general substrate transporter like domains"/>
    <property type="match status" value="2"/>
</dbReference>
<keyword evidence="3 5" id="KW-1133">Transmembrane helix</keyword>
<feature type="transmembrane region" description="Helical" evidence="5">
    <location>
        <begin position="233"/>
        <end position="254"/>
    </location>
</feature>
<feature type="transmembrane region" description="Helical" evidence="5">
    <location>
        <begin position="77"/>
        <end position="95"/>
    </location>
</feature>
<dbReference type="SUPFAM" id="SSF103473">
    <property type="entry name" value="MFS general substrate transporter"/>
    <property type="match status" value="1"/>
</dbReference>
<evidence type="ECO:0000256" key="1">
    <source>
        <dbReference type="ARBA" id="ARBA00004141"/>
    </source>
</evidence>
<sequence length="424" mass="45939">MHTKKIRGLRWWMIGLVMLGAIINYLTRSTLAVAAPTLLTELNITTQEYSYITAAFQGAIMLQPLCGYVLDVIGLKYGYAMFATAWSLICMAHGMATNWQALAFLRGLLGLAEGSANPAGMKAVSEWFPAKERGLAGGIYNIGASFGSMLAPPLVVWAILHYNWQSAFVITGALGLVWVAAWLLLYDAPARHRRMSAAEAEHIAAGQEQHLQGDGKRPSVGSILKRRNFWGIALPRFLADPAWGTLAFWVPLYLTTVRGFDLAQIAMFAWLPFLAADLGCMFGPIVVLWLQKRGVRLINARRGAFTVGACMMMGVAFVGYVESPYAAIALLSLAGFAHQTLSVTVITMSSDLFKRNEVATVAGMCGTFGNLGLLIFSLLIGGLMASVGYTPFFVSLAVLDLVAAALLWILVREPAPQPMNPLKA</sequence>
<keyword evidence="2 5" id="KW-0812">Transmembrane</keyword>
<gene>
    <name evidence="7" type="ORF">EYF70_15175</name>
</gene>
<dbReference type="InterPro" id="IPR020846">
    <property type="entry name" value="MFS_dom"/>
</dbReference>
<proteinExistence type="predicted"/>
<dbReference type="Proteomes" id="UP000292307">
    <property type="component" value="Chromosome"/>
</dbReference>
<accession>A0ABX5RVP8</accession>
<feature type="transmembrane region" description="Helical" evidence="5">
    <location>
        <begin position="327"/>
        <end position="346"/>
    </location>
</feature>
<name>A0ABX5RVP8_9BURK</name>
<dbReference type="CDD" id="cd17319">
    <property type="entry name" value="MFS_ExuT_GudP_like"/>
    <property type="match status" value="1"/>
</dbReference>
<feature type="transmembrane region" description="Helical" evidence="5">
    <location>
        <begin position="266"/>
        <end position="290"/>
    </location>
</feature>
<evidence type="ECO:0000256" key="5">
    <source>
        <dbReference type="SAM" id="Phobius"/>
    </source>
</evidence>
<evidence type="ECO:0000256" key="2">
    <source>
        <dbReference type="ARBA" id="ARBA00022692"/>
    </source>
</evidence>
<organism evidence="7 8">
    <name type="scientific">Pseudoduganella albidiflava</name>
    <dbReference type="NCBI Taxonomy" id="321983"/>
    <lineage>
        <taxon>Bacteria</taxon>
        <taxon>Pseudomonadati</taxon>
        <taxon>Pseudomonadota</taxon>
        <taxon>Betaproteobacteria</taxon>
        <taxon>Burkholderiales</taxon>
        <taxon>Oxalobacteraceae</taxon>
        <taxon>Telluria group</taxon>
        <taxon>Pseudoduganella</taxon>
    </lineage>
</organism>
<dbReference type="InterPro" id="IPR050382">
    <property type="entry name" value="MFS_Na/Anion_cotransporter"/>
</dbReference>
<reference evidence="7 8" key="1">
    <citation type="submission" date="2019-02" db="EMBL/GenBank/DDBJ databases">
        <title>Draft Genome Sequences of Six Type Strains of the Genus Massilia.</title>
        <authorList>
            <person name="Miess H."/>
            <person name="Frediansyhah A."/>
            <person name="Gross H."/>
        </authorList>
    </citation>
    <scope>NUCLEOTIDE SEQUENCE [LARGE SCALE GENOMIC DNA]</scope>
    <source>
        <strain evidence="7 8">DSM 17472</strain>
    </source>
</reference>
<evidence type="ECO:0000313" key="8">
    <source>
        <dbReference type="Proteomes" id="UP000292307"/>
    </source>
</evidence>
<dbReference type="PANTHER" id="PTHR11662:SF285">
    <property type="entry name" value="HEXURONATE TRANSPORTER"/>
    <property type="match status" value="1"/>
</dbReference>
<evidence type="ECO:0000256" key="3">
    <source>
        <dbReference type="ARBA" id="ARBA00022989"/>
    </source>
</evidence>